<evidence type="ECO:0000256" key="8">
    <source>
        <dbReference type="ARBA" id="ARBA00023319"/>
    </source>
</evidence>
<dbReference type="PROSITE" id="PS50835">
    <property type="entry name" value="IG_LIKE"/>
    <property type="match status" value="3"/>
</dbReference>
<dbReference type="Pfam" id="PF07679">
    <property type="entry name" value="I-set"/>
    <property type="match status" value="6"/>
</dbReference>
<evidence type="ECO:0000256" key="4">
    <source>
        <dbReference type="ARBA" id="ARBA00022490"/>
    </source>
</evidence>
<evidence type="ECO:0000256" key="7">
    <source>
        <dbReference type="ARBA" id="ARBA00023242"/>
    </source>
</evidence>
<name>A0A3Q4I2M5_NEOBR</name>
<comment type="similarity">
    <text evidence="3">Belongs to the protein kinase superfamily. CAMK Ser/Thr protein kinase family.</text>
</comment>
<reference evidence="11" key="2">
    <citation type="submission" date="2025-09" db="UniProtKB">
        <authorList>
            <consortium name="Ensembl"/>
        </authorList>
    </citation>
    <scope>IDENTIFICATION</scope>
</reference>
<sequence length="1134" mass="126824">MGDAVTLECRIAGTPVISVTWFKDDGKLRKSNSCSMDFADGIATLKLFKSTKSDHGEYICKAENRVGSASTKGTATFIAKIGGDPIPSVKWMKGKWRQITPGGRISIEHKGQDAKLQIREVTKSDSGHYRCVATNNHGEIESGKSKHLGDICFREKSDHVFSIFRTPSKQKSPKKEEDVNIVDLLRGHDPKDYERILREHGIHDYRAILQAVEFLKKEKEMETGRAVRQKASCQIKINYPEITLTWYKGTQKLDNSEQYDISSVGDRHYLKIKNCQVKDQGNYRVVCGPHISNAKLTVTEIEMGFVDPLKDLSVPEKKQAKFECTITKDVSKVIWFRGTEIVTPSPKYEIIDDGKKHMLIINSCEFDDEAQYTIEALGQKSTAQLMVEGKSVKQLNSAWSCHMTRSRWSGTRTTSDFIPAKLFTCRTFPHTEGDAYFTTKLQNYTAVERDEVKPGATVRWLKAGQEVTLSKRIVYRVDGLKHSLTIKDCIMEDEGEYTAVVGDDKCAAELIISEAPTDFTNLVTDAGKPFVMTVPYDAYPRADAEWFFEGTSLPVQNIDTSLDKTEYRLKSPAKEDQGRYKVDITRVSECCPGGFPDVPGPIKNLRVVDTVDGEVSLAWEEPENDGGSKIIAYVVERRDVKRKTWTVATDRADTPEYCVSGLQKESFYLFRVCARNRVGSGPTVATEDAVQAKNKFDVPDAPENVAVQSVNKFGATITWEPPKFDGGSEITAYVIELRDRTSVKWEAALVCAADDRLAMLNDVVEYKEYIFRVRAENKAGIGRPSAATNPRPSPPLNLNFSDQIKTAVTLTWETPINNGGSMITGYIIEKCEDGSDKWLRCNDVPQTEHQLKGLIEKQEYSFRVRAVNKAGESEPSEPSDPVVCKERLSKDVIVVEGEKLHLNVPYRAIPTPKMIWQKDTVECKAGDRLSLTVEMNSAHLELLKCTRDDAGAYAITLENSLGTATGTVNVKVIGKAIRCLGHIMLLICHWFTEDTVQQWVTPSLVPGFSYVVMGLKEDMEYQFRVRAENAAGVSEPSRSSQPIKAADPLTCQNCSFLAEKPKVTLHARVQSGLCIKKGEEICIDAYISGSPYPKISWLRNDEDLLVLLSLLPSKSPKVPEGLLQRQDALLHMHF</sequence>
<evidence type="ECO:0000256" key="1">
    <source>
        <dbReference type="ARBA" id="ARBA00004123"/>
    </source>
</evidence>
<feature type="domain" description="Fibronectin type-III" evidence="10">
    <location>
        <begin position="701"/>
        <end position="792"/>
    </location>
</feature>
<accession>A0A3Q4I2M5</accession>
<evidence type="ECO:0000256" key="2">
    <source>
        <dbReference type="ARBA" id="ARBA00004496"/>
    </source>
</evidence>
<keyword evidence="5" id="KW-0677">Repeat</keyword>
<dbReference type="InterPro" id="IPR036116">
    <property type="entry name" value="FN3_sf"/>
</dbReference>
<evidence type="ECO:0000313" key="11">
    <source>
        <dbReference type="Ensembl" id="ENSNBRP00000028008.1"/>
    </source>
</evidence>
<dbReference type="CDD" id="cd00096">
    <property type="entry name" value="Ig"/>
    <property type="match status" value="3"/>
</dbReference>
<dbReference type="Pfam" id="PF00041">
    <property type="entry name" value="fn3"/>
    <property type="match status" value="3"/>
</dbReference>
<dbReference type="InterPro" id="IPR050964">
    <property type="entry name" value="Striated_Muscle_Regulatory"/>
</dbReference>
<protein>
    <submittedName>
        <fullName evidence="11">Uncharacterized protein</fullName>
    </submittedName>
</protein>
<dbReference type="SMART" id="SM00408">
    <property type="entry name" value="IGc2"/>
    <property type="match status" value="5"/>
</dbReference>
<keyword evidence="4" id="KW-0963">Cytoplasm</keyword>
<dbReference type="Pfam" id="PF18362">
    <property type="entry name" value="THB"/>
    <property type="match status" value="1"/>
</dbReference>
<dbReference type="OMA" id="EICIDAY"/>
<dbReference type="InterPro" id="IPR003599">
    <property type="entry name" value="Ig_sub"/>
</dbReference>
<evidence type="ECO:0000259" key="10">
    <source>
        <dbReference type="PROSITE" id="PS50853"/>
    </source>
</evidence>
<reference evidence="11" key="1">
    <citation type="submission" date="2025-08" db="UniProtKB">
        <authorList>
            <consortium name="Ensembl"/>
        </authorList>
    </citation>
    <scope>IDENTIFICATION</scope>
</reference>
<dbReference type="InterPro" id="IPR013098">
    <property type="entry name" value="Ig_I-set"/>
</dbReference>
<keyword evidence="12" id="KW-1185">Reference proteome</keyword>
<dbReference type="SUPFAM" id="SSF48726">
    <property type="entry name" value="Immunoglobulin"/>
    <property type="match status" value="6"/>
</dbReference>
<evidence type="ECO:0000256" key="5">
    <source>
        <dbReference type="ARBA" id="ARBA00022737"/>
    </source>
</evidence>
<dbReference type="FunFam" id="2.60.40.10:FF:000031">
    <property type="entry name" value="Myosin-binding protein C, slow type"/>
    <property type="match status" value="1"/>
</dbReference>
<keyword evidence="6" id="KW-1015">Disulfide bond</keyword>
<dbReference type="GO" id="GO:0005634">
    <property type="term" value="C:nucleus"/>
    <property type="evidence" value="ECO:0007669"/>
    <property type="project" value="UniProtKB-SubCell"/>
</dbReference>
<dbReference type="SMART" id="SM00409">
    <property type="entry name" value="IG"/>
    <property type="match status" value="5"/>
</dbReference>
<dbReference type="STRING" id="32507.ENSNBRP00000028008"/>
<proteinExistence type="inferred from homology"/>
<dbReference type="AlphaFoldDB" id="A0A3Q4I2M5"/>
<dbReference type="Bgee" id="ENSNBRG00000021338">
    <property type="expression patterns" value="Expressed in muscle tissue and 2 other cell types or tissues"/>
</dbReference>
<dbReference type="PROSITE" id="PS50853">
    <property type="entry name" value="FN3"/>
    <property type="match status" value="3"/>
</dbReference>
<dbReference type="InterPro" id="IPR036179">
    <property type="entry name" value="Ig-like_dom_sf"/>
</dbReference>
<evidence type="ECO:0000259" key="9">
    <source>
        <dbReference type="PROSITE" id="PS50835"/>
    </source>
</evidence>
<dbReference type="GeneTree" id="ENSGT01110000267173"/>
<evidence type="ECO:0000256" key="6">
    <source>
        <dbReference type="ARBA" id="ARBA00023157"/>
    </source>
</evidence>
<feature type="domain" description="Ig-like" evidence="9">
    <location>
        <begin position="1"/>
        <end position="76"/>
    </location>
</feature>
<feature type="domain" description="Fibronectin type-III" evidence="10">
    <location>
        <begin position="794"/>
        <end position="887"/>
    </location>
</feature>
<dbReference type="CDD" id="cd00063">
    <property type="entry name" value="FN3"/>
    <property type="match status" value="4"/>
</dbReference>
<keyword evidence="7" id="KW-0539">Nucleus</keyword>
<feature type="domain" description="Ig-like" evidence="9">
    <location>
        <begin position="82"/>
        <end position="149"/>
    </location>
</feature>
<dbReference type="SUPFAM" id="SSF49265">
    <property type="entry name" value="Fibronectin type III"/>
    <property type="match status" value="3"/>
</dbReference>
<dbReference type="FunFam" id="2.60.40.10:FF:000022">
    <property type="entry name" value="Cardiac titin"/>
    <property type="match status" value="1"/>
</dbReference>
<dbReference type="FunFam" id="2.60.40.10:FF:000050">
    <property type="entry name" value="Titin isoform B"/>
    <property type="match status" value="1"/>
</dbReference>
<dbReference type="Proteomes" id="UP000261580">
    <property type="component" value="Unassembled WGS sequence"/>
</dbReference>
<feature type="domain" description="Fibronectin type-III" evidence="10">
    <location>
        <begin position="601"/>
        <end position="695"/>
    </location>
</feature>
<evidence type="ECO:0000313" key="12">
    <source>
        <dbReference type="Proteomes" id="UP000261580"/>
    </source>
</evidence>
<dbReference type="GO" id="GO:0005737">
    <property type="term" value="C:cytoplasm"/>
    <property type="evidence" value="ECO:0007669"/>
    <property type="project" value="UniProtKB-SubCell"/>
</dbReference>
<dbReference type="InterPro" id="IPR013783">
    <property type="entry name" value="Ig-like_fold"/>
</dbReference>
<dbReference type="InterPro" id="IPR003961">
    <property type="entry name" value="FN3_dom"/>
</dbReference>
<dbReference type="InterPro" id="IPR040849">
    <property type="entry name" value="MyBP-C_THB"/>
</dbReference>
<dbReference type="PANTHER" id="PTHR13817">
    <property type="entry name" value="TITIN"/>
    <property type="match status" value="1"/>
</dbReference>
<dbReference type="FunFam" id="2.60.40.10:FF:000127">
    <property type="entry name" value="titin isoform X1"/>
    <property type="match status" value="1"/>
</dbReference>
<dbReference type="Ensembl" id="ENSNBRT00000028741.1">
    <property type="protein sequence ID" value="ENSNBRP00000028008.1"/>
    <property type="gene ID" value="ENSNBRG00000021338.1"/>
</dbReference>
<dbReference type="SMART" id="SM00060">
    <property type="entry name" value="FN3"/>
    <property type="match status" value="4"/>
</dbReference>
<dbReference type="InterPro" id="IPR003598">
    <property type="entry name" value="Ig_sub2"/>
</dbReference>
<dbReference type="PANTHER" id="PTHR13817:SF151">
    <property type="entry name" value="TITIN"/>
    <property type="match status" value="1"/>
</dbReference>
<feature type="domain" description="Ig-like" evidence="9">
    <location>
        <begin position="190"/>
        <end position="283"/>
    </location>
</feature>
<dbReference type="Gene3D" id="2.60.40.10">
    <property type="entry name" value="Immunoglobulins"/>
    <property type="match status" value="10"/>
</dbReference>
<keyword evidence="8" id="KW-0393">Immunoglobulin domain</keyword>
<dbReference type="InterPro" id="IPR007110">
    <property type="entry name" value="Ig-like_dom"/>
</dbReference>
<organism evidence="11 12">
    <name type="scientific">Neolamprologus brichardi</name>
    <name type="common">Fairy cichlid</name>
    <name type="synonym">Lamprologus brichardi</name>
    <dbReference type="NCBI Taxonomy" id="32507"/>
    <lineage>
        <taxon>Eukaryota</taxon>
        <taxon>Metazoa</taxon>
        <taxon>Chordata</taxon>
        <taxon>Craniata</taxon>
        <taxon>Vertebrata</taxon>
        <taxon>Euteleostomi</taxon>
        <taxon>Actinopterygii</taxon>
        <taxon>Neopterygii</taxon>
        <taxon>Teleostei</taxon>
        <taxon>Neoteleostei</taxon>
        <taxon>Acanthomorphata</taxon>
        <taxon>Ovalentaria</taxon>
        <taxon>Cichlomorphae</taxon>
        <taxon>Cichliformes</taxon>
        <taxon>Cichlidae</taxon>
        <taxon>African cichlids</taxon>
        <taxon>Pseudocrenilabrinae</taxon>
        <taxon>Lamprologini</taxon>
        <taxon>Neolamprologus</taxon>
    </lineage>
</organism>
<comment type="subcellular location">
    <subcellularLocation>
        <location evidence="2">Cytoplasm</location>
    </subcellularLocation>
    <subcellularLocation>
        <location evidence="1">Nucleus</location>
    </subcellularLocation>
</comment>
<dbReference type="FunFam" id="2.60.40.10:FF:000811">
    <property type="entry name" value="Titin a"/>
    <property type="match status" value="1"/>
</dbReference>
<dbReference type="FunFam" id="2.60.40.10:FF:001272">
    <property type="entry name" value="titin isoform X1"/>
    <property type="match status" value="1"/>
</dbReference>
<dbReference type="PRINTS" id="PR00014">
    <property type="entry name" value="FNTYPEIII"/>
</dbReference>
<evidence type="ECO:0000256" key="3">
    <source>
        <dbReference type="ARBA" id="ARBA00006692"/>
    </source>
</evidence>